<comment type="caution">
    <text evidence="1">The sequence shown here is derived from an EMBL/GenBank/DDBJ whole genome shotgun (WGS) entry which is preliminary data.</text>
</comment>
<evidence type="ECO:0000313" key="2">
    <source>
        <dbReference type="Proteomes" id="UP001270362"/>
    </source>
</evidence>
<keyword evidence="2" id="KW-1185">Reference proteome</keyword>
<reference evidence="1" key="2">
    <citation type="submission" date="2023-06" db="EMBL/GenBank/DDBJ databases">
        <authorList>
            <consortium name="Lawrence Berkeley National Laboratory"/>
            <person name="Haridas S."/>
            <person name="Hensen N."/>
            <person name="Bonometti L."/>
            <person name="Westerberg I."/>
            <person name="Brannstrom I.O."/>
            <person name="Guillou S."/>
            <person name="Cros-Aarteil S."/>
            <person name="Calhoun S."/>
            <person name="Kuo A."/>
            <person name="Mondo S."/>
            <person name="Pangilinan J."/>
            <person name="Riley R."/>
            <person name="Labutti K."/>
            <person name="Andreopoulos B."/>
            <person name="Lipzen A."/>
            <person name="Chen C."/>
            <person name="Yanf M."/>
            <person name="Daum C."/>
            <person name="Ng V."/>
            <person name="Clum A."/>
            <person name="Steindorff A."/>
            <person name="Ohm R."/>
            <person name="Martin F."/>
            <person name="Silar P."/>
            <person name="Natvig D."/>
            <person name="Lalanne C."/>
            <person name="Gautier V."/>
            <person name="Ament-Velasquez S.L."/>
            <person name="Kruys A."/>
            <person name="Hutchinson M.I."/>
            <person name="Powell A.J."/>
            <person name="Barry K."/>
            <person name="Miller A.N."/>
            <person name="Grigoriev I.V."/>
            <person name="Debuchy R."/>
            <person name="Gladieux P."/>
            <person name="Thoren M.H."/>
            <person name="Johannesson H."/>
        </authorList>
    </citation>
    <scope>NUCLEOTIDE SEQUENCE</scope>
    <source>
        <strain evidence="1">CBS 314.62</strain>
    </source>
</reference>
<protein>
    <submittedName>
        <fullName evidence="1">Uncharacterized protein</fullName>
    </submittedName>
</protein>
<dbReference type="EMBL" id="JAULSO010000001">
    <property type="protein sequence ID" value="KAK3694442.1"/>
    <property type="molecule type" value="Genomic_DNA"/>
</dbReference>
<evidence type="ECO:0000313" key="1">
    <source>
        <dbReference type="EMBL" id="KAK3694442.1"/>
    </source>
</evidence>
<proteinExistence type="predicted"/>
<gene>
    <name evidence="1" type="ORF">B0T22DRAFT_487960</name>
</gene>
<reference evidence="1" key="1">
    <citation type="journal article" date="2023" name="Mol. Phylogenet. Evol.">
        <title>Genome-scale phylogeny and comparative genomics of the fungal order Sordariales.</title>
        <authorList>
            <person name="Hensen N."/>
            <person name="Bonometti L."/>
            <person name="Westerberg I."/>
            <person name="Brannstrom I.O."/>
            <person name="Guillou S."/>
            <person name="Cros-Aarteil S."/>
            <person name="Calhoun S."/>
            <person name="Haridas S."/>
            <person name="Kuo A."/>
            <person name="Mondo S."/>
            <person name="Pangilinan J."/>
            <person name="Riley R."/>
            <person name="LaButti K."/>
            <person name="Andreopoulos B."/>
            <person name="Lipzen A."/>
            <person name="Chen C."/>
            <person name="Yan M."/>
            <person name="Daum C."/>
            <person name="Ng V."/>
            <person name="Clum A."/>
            <person name="Steindorff A."/>
            <person name="Ohm R.A."/>
            <person name="Martin F."/>
            <person name="Silar P."/>
            <person name="Natvig D.O."/>
            <person name="Lalanne C."/>
            <person name="Gautier V."/>
            <person name="Ament-Velasquez S.L."/>
            <person name="Kruys A."/>
            <person name="Hutchinson M.I."/>
            <person name="Powell A.J."/>
            <person name="Barry K."/>
            <person name="Miller A.N."/>
            <person name="Grigoriev I.V."/>
            <person name="Debuchy R."/>
            <person name="Gladieux P."/>
            <person name="Hiltunen Thoren M."/>
            <person name="Johannesson H."/>
        </authorList>
    </citation>
    <scope>NUCLEOTIDE SEQUENCE</scope>
    <source>
        <strain evidence="1">CBS 314.62</strain>
    </source>
</reference>
<dbReference type="Pfam" id="PF14273">
    <property type="entry name" value="DUF4360"/>
    <property type="match status" value="1"/>
</dbReference>
<dbReference type="InterPro" id="IPR025649">
    <property type="entry name" value="DUF4360"/>
</dbReference>
<dbReference type="PANTHER" id="PTHR38847">
    <property type="match status" value="1"/>
</dbReference>
<accession>A0AAE0XJ77</accession>
<organism evidence="1 2">
    <name type="scientific">Podospora appendiculata</name>
    <dbReference type="NCBI Taxonomy" id="314037"/>
    <lineage>
        <taxon>Eukaryota</taxon>
        <taxon>Fungi</taxon>
        <taxon>Dikarya</taxon>
        <taxon>Ascomycota</taxon>
        <taxon>Pezizomycotina</taxon>
        <taxon>Sordariomycetes</taxon>
        <taxon>Sordariomycetidae</taxon>
        <taxon>Sordariales</taxon>
        <taxon>Podosporaceae</taxon>
        <taxon>Podospora</taxon>
    </lineage>
</organism>
<sequence>MRTFVGPGIASAQSDKTCSINLNVFYPSGDTSAFLNATYHGFAELDAGDSGSINSLYSFPGTIGSGALSNTNTNIDTGGVYLKADHIPVVSRVASPCGRNATAVVRVKVKIGGSDSTLSGTLTDDDVSLVFIQ</sequence>
<dbReference type="Proteomes" id="UP001270362">
    <property type="component" value="Unassembled WGS sequence"/>
</dbReference>
<dbReference type="PANTHER" id="PTHR38847:SF1">
    <property type="entry name" value="PSEUDOURIDINE SYNTHASE RSUA_RLUA-LIKE DOMAIN-CONTAINING PROTEIN"/>
    <property type="match status" value="1"/>
</dbReference>
<name>A0AAE0XJ77_9PEZI</name>
<dbReference type="AlphaFoldDB" id="A0AAE0XJ77"/>